<organism evidence="1">
    <name type="scientific">Oscillatoriales cyanobacterium SpSt-418</name>
    <dbReference type="NCBI Taxonomy" id="2282169"/>
    <lineage>
        <taxon>Bacteria</taxon>
        <taxon>Bacillati</taxon>
        <taxon>Cyanobacteriota</taxon>
        <taxon>Cyanophyceae</taxon>
        <taxon>Oscillatoriophycideae</taxon>
        <taxon>Oscillatoriales</taxon>
    </lineage>
</organism>
<proteinExistence type="predicted"/>
<reference evidence="1" key="1">
    <citation type="journal article" date="2020" name="mSystems">
        <title>Genome- and Community-Level Interaction Insights into Carbon Utilization and Element Cycling Functions of Hydrothermarchaeota in Hydrothermal Sediment.</title>
        <authorList>
            <person name="Zhou Z."/>
            <person name="Liu Y."/>
            <person name="Xu W."/>
            <person name="Pan J."/>
            <person name="Luo Z.H."/>
            <person name="Li M."/>
        </authorList>
    </citation>
    <scope>NUCLEOTIDE SEQUENCE [LARGE SCALE GENOMIC DNA]</scope>
    <source>
        <strain evidence="1">SpSt-418</strain>
    </source>
</reference>
<gene>
    <name evidence="1" type="ORF">ENR64_17795</name>
</gene>
<accession>A0A7C3PGA3</accession>
<dbReference type="EMBL" id="DSRU01000257">
    <property type="protein sequence ID" value="HFM99573.1"/>
    <property type="molecule type" value="Genomic_DNA"/>
</dbReference>
<dbReference type="AlphaFoldDB" id="A0A7C3PGA3"/>
<protein>
    <submittedName>
        <fullName evidence="1">Uncharacterized protein</fullName>
    </submittedName>
</protein>
<sequence>MNIQISYVDKLACSEFLPSPDRLLAVSEHKKSGLILCKEFHAEFAGPGAAIALSVEEDYEAILALGSPELVEVVTPEERQKAYSRRIQWLRWLQKIAETAEPSVRAERLLSGFAAFFGSQVAVDLPDDLLATLVGVMPSTIAIAKLQYRQVQHATQDSYESLVRKYRSDVTTFELPTFHNSSAQPTSAFSKYL</sequence>
<name>A0A7C3PGA3_9CYAN</name>
<evidence type="ECO:0000313" key="1">
    <source>
        <dbReference type="EMBL" id="HFM99573.1"/>
    </source>
</evidence>
<comment type="caution">
    <text evidence="1">The sequence shown here is derived from an EMBL/GenBank/DDBJ whole genome shotgun (WGS) entry which is preliminary data.</text>
</comment>